<dbReference type="KEGG" id="hir:HETIRDRAFT_240500"/>
<gene>
    <name evidence="2" type="ORF">HETIRDRAFT_240500</name>
</gene>
<accession>W4K3L0</accession>
<sequence>AGPPSADADADLVVRSSNKVDFHVHKFLLSLASPVFKDILSIPDTTIYSGASVEYKDGILVIHVAEQRQVLENLLRLVYPTDNGKLPDLSSVRELFRAMDKYEMLDLFPQTLDRNLRDIARAHPFAAYAIACRYQKLALANEIAPFTLQQPFLADAFDEEDVNLITTYQYNQLHQYHQKCRDSALRAFQVF</sequence>
<dbReference type="InterPro" id="IPR000210">
    <property type="entry name" value="BTB/POZ_dom"/>
</dbReference>
<dbReference type="InterPro" id="IPR011333">
    <property type="entry name" value="SKP1/BTB/POZ_sf"/>
</dbReference>
<name>W4K3L0_HETIT</name>
<feature type="non-terminal residue" evidence="2">
    <location>
        <position position="191"/>
    </location>
</feature>
<dbReference type="InParanoid" id="W4K3L0"/>
<feature type="non-terminal residue" evidence="2">
    <location>
        <position position="1"/>
    </location>
</feature>
<dbReference type="RefSeq" id="XP_009547154.1">
    <property type="nucleotide sequence ID" value="XM_009548859.1"/>
</dbReference>
<dbReference type="SUPFAM" id="SSF54695">
    <property type="entry name" value="POZ domain"/>
    <property type="match status" value="1"/>
</dbReference>
<dbReference type="AlphaFoldDB" id="W4K3L0"/>
<dbReference type="Gene3D" id="3.30.710.10">
    <property type="entry name" value="Potassium Channel Kv1.1, Chain A"/>
    <property type="match status" value="1"/>
</dbReference>
<dbReference type="SMART" id="SM00225">
    <property type="entry name" value="BTB"/>
    <property type="match status" value="1"/>
</dbReference>
<dbReference type="Proteomes" id="UP000030671">
    <property type="component" value="Unassembled WGS sequence"/>
</dbReference>
<organism evidence="2 3">
    <name type="scientific">Heterobasidion irregulare (strain TC 32-1)</name>
    <dbReference type="NCBI Taxonomy" id="747525"/>
    <lineage>
        <taxon>Eukaryota</taxon>
        <taxon>Fungi</taxon>
        <taxon>Dikarya</taxon>
        <taxon>Basidiomycota</taxon>
        <taxon>Agaricomycotina</taxon>
        <taxon>Agaricomycetes</taxon>
        <taxon>Russulales</taxon>
        <taxon>Bondarzewiaceae</taxon>
        <taxon>Heterobasidion</taxon>
        <taxon>Heterobasidion annosum species complex</taxon>
    </lineage>
</organism>
<feature type="domain" description="BTB" evidence="1">
    <location>
        <begin position="8"/>
        <end position="79"/>
    </location>
</feature>
<dbReference type="EMBL" id="KI925459">
    <property type="protein sequence ID" value="ETW80397.1"/>
    <property type="molecule type" value="Genomic_DNA"/>
</dbReference>
<dbReference type="HOGENOM" id="CLU_052397_3_0_1"/>
<dbReference type="GeneID" id="20668857"/>
<proteinExistence type="predicted"/>
<evidence type="ECO:0000259" key="1">
    <source>
        <dbReference type="PROSITE" id="PS50097"/>
    </source>
</evidence>
<dbReference type="CDD" id="cd18186">
    <property type="entry name" value="BTB_POZ_ZBTB_KLHL-like"/>
    <property type="match status" value="1"/>
</dbReference>
<evidence type="ECO:0000313" key="3">
    <source>
        <dbReference type="Proteomes" id="UP000030671"/>
    </source>
</evidence>
<dbReference type="OrthoDB" id="3357985at2759"/>
<dbReference type="Pfam" id="PF00651">
    <property type="entry name" value="BTB"/>
    <property type="match status" value="1"/>
</dbReference>
<dbReference type="PROSITE" id="PS50097">
    <property type="entry name" value="BTB"/>
    <property type="match status" value="1"/>
</dbReference>
<evidence type="ECO:0000313" key="2">
    <source>
        <dbReference type="EMBL" id="ETW80397.1"/>
    </source>
</evidence>
<keyword evidence="3" id="KW-1185">Reference proteome</keyword>
<protein>
    <recommendedName>
        <fullName evidence="1">BTB domain-containing protein</fullName>
    </recommendedName>
</protein>
<reference evidence="2 3" key="1">
    <citation type="journal article" date="2012" name="New Phytol.">
        <title>Insight into trade-off between wood decay and parasitism from the genome of a fungal forest pathogen.</title>
        <authorList>
            <person name="Olson A."/>
            <person name="Aerts A."/>
            <person name="Asiegbu F."/>
            <person name="Belbahri L."/>
            <person name="Bouzid O."/>
            <person name="Broberg A."/>
            <person name="Canback B."/>
            <person name="Coutinho P.M."/>
            <person name="Cullen D."/>
            <person name="Dalman K."/>
            <person name="Deflorio G."/>
            <person name="van Diepen L.T."/>
            <person name="Dunand C."/>
            <person name="Duplessis S."/>
            <person name="Durling M."/>
            <person name="Gonthier P."/>
            <person name="Grimwood J."/>
            <person name="Fossdal C.G."/>
            <person name="Hansson D."/>
            <person name="Henrissat B."/>
            <person name="Hietala A."/>
            <person name="Himmelstrand K."/>
            <person name="Hoffmeister D."/>
            <person name="Hogberg N."/>
            <person name="James T.Y."/>
            <person name="Karlsson M."/>
            <person name="Kohler A."/>
            <person name="Kues U."/>
            <person name="Lee Y.H."/>
            <person name="Lin Y.C."/>
            <person name="Lind M."/>
            <person name="Lindquist E."/>
            <person name="Lombard V."/>
            <person name="Lucas S."/>
            <person name="Lunden K."/>
            <person name="Morin E."/>
            <person name="Murat C."/>
            <person name="Park J."/>
            <person name="Raffaello T."/>
            <person name="Rouze P."/>
            <person name="Salamov A."/>
            <person name="Schmutz J."/>
            <person name="Solheim H."/>
            <person name="Stahlberg J."/>
            <person name="Velez H."/>
            <person name="de Vries R.P."/>
            <person name="Wiebenga A."/>
            <person name="Woodward S."/>
            <person name="Yakovlev I."/>
            <person name="Garbelotto M."/>
            <person name="Martin F."/>
            <person name="Grigoriev I.V."/>
            <person name="Stenlid J."/>
        </authorList>
    </citation>
    <scope>NUCLEOTIDE SEQUENCE [LARGE SCALE GENOMIC DNA]</scope>
    <source>
        <strain evidence="2 3">TC 32-1</strain>
    </source>
</reference>